<evidence type="ECO:0000313" key="2">
    <source>
        <dbReference type="EMBL" id="TWT87200.1"/>
    </source>
</evidence>
<feature type="region of interest" description="Disordered" evidence="1">
    <location>
        <begin position="267"/>
        <end position="286"/>
    </location>
</feature>
<dbReference type="InterPro" id="IPR011447">
    <property type="entry name" value="DUF1552"/>
</dbReference>
<gene>
    <name evidence="2" type="ORF">Mal64_27380</name>
</gene>
<dbReference type="Proteomes" id="UP000315440">
    <property type="component" value="Unassembled WGS sequence"/>
</dbReference>
<dbReference type="PROSITE" id="PS51318">
    <property type="entry name" value="TAT"/>
    <property type="match status" value="1"/>
</dbReference>
<dbReference type="RefSeq" id="WP_146401134.1">
    <property type="nucleotide sequence ID" value="NZ_SJPQ01000003.1"/>
</dbReference>
<evidence type="ECO:0008006" key="4">
    <source>
        <dbReference type="Google" id="ProtNLM"/>
    </source>
</evidence>
<proteinExistence type="predicted"/>
<reference evidence="2 3" key="1">
    <citation type="submission" date="2019-02" db="EMBL/GenBank/DDBJ databases">
        <title>Deep-cultivation of Planctomycetes and their phenomic and genomic characterization uncovers novel biology.</title>
        <authorList>
            <person name="Wiegand S."/>
            <person name="Jogler M."/>
            <person name="Boedeker C."/>
            <person name="Pinto D."/>
            <person name="Vollmers J."/>
            <person name="Rivas-Marin E."/>
            <person name="Kohn T."/>
            <person name="Peeters S.H."/>
            <person name="Heuer A."/>
            <person name="Rast P."/>
            <person name="Oberbeckmann S."/>
            <person name="Bunk B."/>
            <person name="Jeske O."/>
            <person name="Meyerdierks A."/>
            <person name="Storesund J.E."/>
            <person name="Kallscheuer N."/>
            <person name="Luecker S."/>
            <person name="Lage O.M."/>
            <person name="Pohl T."/>
            <person name="Merkel B.J."/>
            <person name="Hornburger P."/>
            <person name="Mueller R.-W."/>
            <person name="Bruemmer F."/>
            <person name="Labrenz M."/>
            <person name="Spormann A.M."/>
            <person name="Op Den Camp H."/>
            <person name="Overmann J."/>
            <person name="Amann R."/>
            <person name="Jetten M.S.M."/>
            <person name="Mascher T."/>
            <person name="Medema M.H."/>
            <person name="Devos D.P."/>
            <person name="Kaster A.-K."/>
            <person name="Ovreas L."/>
            <person name="Rohde M."/>
            <person name="Galperin M.Y."/>
            <person name="Jogler C."/>
        </authorList>
    </citation>
    <scope>NUCLEOTIDE SEQUENCE [LARGE SCALE GENOMIC DNA]</scope>
    <source>
        <strain evidence="2 3">Mal64</strain>
    </source>
</reference>
<accession>A0A5C5ZJ64</accession>
<evidence type="ECO:0000313" key="3">
    <source>
        <dbReference type="Proteomes" id="UP000315440"/>
    </source>
</evidence>
<dbReference type="EMBL" id="SJPQ01000003">
    <property type="protein sequence ID" value="TWT87200.1"/>
    <property type="molecule type" value="Genomic_DNA"/>
</dbReference>
<dbReference type="Pfam" id="PF07586">
    <property type="entry name" value="HXXSHH"/>
    <property type="match status" value="1"/>
</dbReference>
<keyword evidence="3" id="KW-1185">Reference proteome</keyword>
<evidence type="ECO:0000256" key="1">
    <source>
        <dbReference type="SAM" id="MobiDB-lite"/>
    </source>
</evidence>
<comment type="caution">
    <text evidence="2">The sequence shown here is derived from an EMBL/GenBank/DDBJ whole genome shotgun (WGS) entry which is preliminary data.</text>
</comment>
<dbReference type="AlphaFoldDB" id="A0A5C5ZJ64"/>
<protein>
    <recommendedName>
        <fullName evidence="4">DUF1552 domain-containing protein</fullName>
    </recommendedName>
</protein>
<dbReference type="InterPro" id="IPR006311">
    <property type="entry name" value="TAT_signal"/>
</dbReference>
<sequence length="458" mass="50073">MSTPSEQPSGFGRRRFLRGAGVCLALPLLESLGGRAAAASVTGEPAIGLTASGAPLRTAFVSFPNGAIPAAWRPVGIGPKFAFGRTLEALEPVRDMVQVLGGLDLEAAKAGRDGAGDHARGNGTFLTTVRLHKSATDVRAGVSIDQEIARRIGDQTRFPSLELTGDTHRSTNCDSGYACAYQYNISWKSPTTPMTAESNPRLVFERLFGAGPREKRSASLRQRRNEQRSVLDFVMDETRSLARTAGRADRAKLDEYLSAVRESERRIAKSESFGAAPNPDREAPHGVSENYEEYITQMFDLMLLAFQTDSTRVATFQMAHDGSSRSFDHIGIHEGHHGLTHHRSDPERIKKVEEIDRWYASQFARFLERLDATEDSDGRSLLYNSQIVYGSGNSDGNRHTHDNLPIVLAGAAGGAYRTGRYMDHGSRPLANLYLKMAETAGASDLKRFGDSTEALRNV</sequence>
<organism evidence="2 3">
    <name type="scientific">Pseudobythopirellula maris</name>
    <dbReference type="NCBI Taxonomy" id="2527991"/>
    <lineage>
        <taxon>Bacteria</taxon>
        <taxon>Pseudomonadati</taxon>
        <taxon>Planctomycetota</taxon>
        <taxon>Planctomycetia</taxon>
        <taxon>Pirellulales</taxon>
        <taxon>Lacipirellulaceae</taxon>
        <taxon>Pseudobythopirellula</taxon>
    </lineage>
</organism>
<dbReference type="OrthoDB" id="9146593at2"/>
<name>A0A5C5ZJ64_9BACT</name>